<evidence type="ECO:0000259" key="1">
    <source>
        <dbReference type="PROSITE" id="PS50075"/>
    </source>
</evidence>
<dbReference type="Proteomes" id="UP001209755">
    <property type="component" value="Unassembled WGS sequence"/>
</dbReference>
<dbReference type="SUPFAM" id="SSF47336">
    <property type="entry name" value="ACP-like"/>
    <property type="match status" value="1"/>
</dbReference>
<reference evidence="3" key="1">
    <citation type="submission" date="2023-07" db="EMBL/GenBank/DDBJ databases">
        <title>Genome sequencing of Purple Non-Sulfur Bacteria from various extreme environments.</title>
        <authorList>
            <person name="Mayer M."/>
        </authorList>
    </citation>
    <scope>NUCLEOTIDE SEQUENCE [LARGE SCALE GENOMIC DNA]</scope>
    <source>
        <strain evidence="3">DSM 17935</strain>
    </source>
</reference>
<dbReference type="EMBL" id="JAOQNS010000002">
    <property type="protein sequence ID" value="MCW2306572.1"/>
    <property type="molecule type" value="Genomic_DNA"/>
</dbReference>
<sequence>MSRIRDFIEEQFLIEFDETFPESSDLFKEGVMDSFGYIQLIRFLETEYGIKFSEKEMTGGVMVSLTQIEATVAEKVSQRGAASA</sequence>
<dbReference type="PROSITE" id="PS50075">
    <property type="entry name" value="CARRIER"/>
    <property type="match status" value="1"/>
</dbReference>
<evidence type="ECO:0000313" key="3">
    <source>
        <dbReference type="Proteomes" id="UP001209755"/>
    </source>
</evidence>
<comment type="caution">
    <text evidence="2">The sequence shown here is derived from an EMBL/GenBank/DDBJ whole genome shotgun (WGS) entry which is preliminary data.</text>
</comment>
<protein>
    <submittedName>
        <fullName evidence="2">Acyl carrier protein</fullName>
    </submittedName>
</protein>
<evidence type="ECO:0000313" key="2">
    <source>
        <dbReference type="EMBL" id="MCW2306572.1"/>
    </source>
</evidence>
<dbReference type="InterPro" id="IPR036736">
    <property type="entry name" value="ACP-like_sf"/>
</dbReference>
<dbReference type="RefSeq" id="WP_264600236.1">
    <property type="nucleotide sequence ID" value="NZ_JAOQNS010000002.1"/>
</dbReference>
<organism evidence="2 3">
    <name type="scientific">Rhodobium gokarnense</name>
    <dbReference type="NCBI Taxonomy" id="364296"/>
    <lineage>
        <taxon>Bacteria</taxon>
        <taxon>Pseudomonadati</taxon>
        <taxon>Pseudomonadota</taxon>
        <taxon>Alphaproteobacteria</taxon>
        <taxon>Hyphomicrobiales</taxon>
        <taxon>Rhodobiaceae</taxon>
        <taxon>Rhodobium</taxon>
    </lineage>
</organism>
<name>A0ABT3H852_9HYPH</name>
<proteinExistence type="predicted"/>
<dbReference type="InterPro" id="IPR009081">
    <property type="entry name" value="PP-bd_ACP"/>
</dbReference>
<keyword evidence="3" id="KW-1185">Reference proteome</keyword>
<dbReference type="Gene3D" id="1.10.1200.10">
    <property type="entry name" value="ACP-like"/>
    <property type="match status" value="1"/>
</dbReference>
<accession>A0ABT3H852</accession>
<feature type="domain" description="Carrier" evidence="1">
    <location>
        <begin position="1"/>
        <end position="76"/>
    </location>
</feature>
<gene>
    <name evidence="2" type="ORF">M2319_000891</name>
</gene>